<dbReference type="Proteomes" id="UP000682733">
    <property type="component" value="Unassembled WGS sequence"/>
</dbReference>
<dbReference type="OrthoDB" id="376826at2759"/>
<organism evidence="2 6">
    <name type="scientific">Didymodactylos carnosus</name>
    <dbReference type="NCBI Taxonomy" id="1234261"/>
    <lineage>
        <taxon>Eukaryota</taxon>
        <taxon>Metazoa</taxon>
        <taxon>Spiralia</taxon>
        <taxon>Gnathifera</taxon>
        <taxon>Rotifera</taxon>
        <taxon>Eurotatoria</taxon>
        <taxon>Bdelloidea</taxon>
        <taxon>Philodinida</taxon>
        <taxon>Philodinidae</taxon>
        <taxon>Didymodactylos</taxon>
    </lineage>
</organism>
<dbReference type="EMBL" id="CAJNOQ010006526">
    <property type="protein sequence ID" value="CAF1138249.1"/>
    <property type="molecule type" value="Genomic_DNA"/>
</dbReference>
<evidence type="ECO:0000313" key="6">
    <source>
        <dbReference type="Proteomes" id="UP000663829"/>
    </source>
</evidence>
<dbReference type="EMBL" id="CAJNOK010027602">
    <property type="protein sequence ID" value="CAF1422929.1"/>
    <property type="molecule type" value="Genomic_DNA"/>
</dbReference>
<evidence type="ECO:0000256" key="1">
    <source>
        <dbReference type="SAM" id="MobiDB-lite"/>
    </source>
</evidence>
<dbReference type="Proteomes" id="UP000677228">
    <property type="component" value="Unassembled WGS sequence"/>
</dbReference>
<evidence type="ECO:0000313" key="5">
    <source>
        <dbReference type="EMBL" id="CAF4223188.1"/>
    </source>
</evidence>
<dbReference type="EMBL" id="CAJOBC010006527">
    <property type="protein sequence ID" value="CAF3902050.1"/>
    <property type="molecule type" value="Genomic_DNA"/>
</dbReference>
<name>A0A814RYS8_9BILA</name>
<proteinExistence type="predicted"/>
<evidence type="ECO:0000313" key="3">
    <source>
        <dbReference type="EMBL" id="CAF1422929.1"/>
    </source>
</evidence>
<dbReference type="EMBL" id="CAJOBA010049371">
    <property type="protein sequence ID" value="CAF4223188.1"/>
    <property type="molecule type" value="Genomic_DNA"/>
</dbReference>
<feature type="region of interest" description="Disordered" evidence="1">
    <location>
        <begin position="242"/>
        <end position="265"/>
    </location>
</feature>
<feature type="region of interest" description="Disordered" evidence="1">
    <location>
        <begin position="127"/>
        <end position="153"/>
    </location>
</feature>
<dbReference type="AlphaFoldDB" id="A0A814RYS8"/>
<dbReference type="Proteomes" id="UP000663829">
    <property type="component" value="Unassembled WGS sequence"/>
</dbReference>
<comment type="caution">
    <text evidence="2">The sequence shown here is derived from an EMBL/GenBank/DDBJ whole genome shotgun (WGS) entry which is preliminary data.</text>
</comment>
<reference evidence="2" key="1">
    <citation type="submission" date="2021-02" db="EMBL/GenBank/DDBJ databases">
        <authorList>
            <person name="Nowell W R."/>
        </authorList>
    </citation>
    <scope>NUCLEOTIDE SEQUENCE</scope>
</reference>
<evidence type="ECO:0000313" key="4">
    <source>
        <dbReference type="EMBL" id="CAF3902050.1"/>
    </source>
</evidence>
<evidence type="ECO:0000313" key="2">
    <source>
        <dbReference type="EMBL" id="CAF1138249.1"/>
    </source>
</evidence>
<protein>
    <submittedName>
        <fullName evidence="2">Uncharacterized protein</fullName>
    </submittedName>
</protein>
<dbReference type="Proteomes" id="UP000681722">
    <property type="component" value="Unassembled WGS sequence"/>
</dbReference>
<gene>
    <name evidence="2" type="ORF">GPM918_LOCUS20551</name>
    <name evidence="3" type="ORF">OVA965_LOCUS33761</name>
    <name evidence="4" type="ORF">SRO942_LOCUS20550</name>
    <name evidence="5" type="ORF">TMI583_LOCUS34661</name>
</gene>
<accession>A0A814RYS8</accession>
<feature type="compositionally biased region" description="Basic and acidic residues" evidence="1">
    <location>
        <begin position="128"/>
        <end position="141"/>
    </location>
</feature>
<sequence length="265" mass="30548">MRDIQTMKCLYEIPVIQSSTEQFQNVYTKAKASSRLIRLADWIALKSLSIAVTVATPLNRPVKVLDDFVARQIKQIETRYPIINTPTQQVVDKFNEKTEPVRQVVNRLKEAVTTLFNVQLYMGGKSTKVNDDDRSQREVQTKSKTKFVSSTETNGTDYQSLRVTVTTKNQATPDVQRLHSKVQSSNSELIYPQIDQSIIEPEEVAPHHHQQFDTPKSYDVRMLHSNLQAAEQREIWQNFRKQDDETEEQQDTTGPHYPQLNIDSL</sequence>
<keyword evidence="6" id="KW-1185">Reference proteome</keyword>